<protein>
    <submittedName>
        <fullName evidence="2">Putative gp67-like protein</fullName>
    </submittedName>
</protein>
<keyword evidence="3" id="KW-1185">Reference proteome</keyword>
<dbReference type="EMBL" id="KY608910">
    <property type="protein sequence ID" value="AUQ43950.1"/>
    <property type="molecule type" value="Genomic_DNA"/>
</dbReference>
<reference evidence="2" key="1">
    <citation type="journal article" date="2021" name="Virus">
        <title>The discovery, distribution and diversity of DNA viruses associated with Drosophila melanogaster in Europe.</title>
        <authorList>
            <person name="Wallace M.A."/>
            <person name="Coffman K.A."/>
            <person name="Gilbert C."/>
            <person name="Ravindran S."/>
            <person name="Albery G.F."/>
            <person name="Abbott J."/>
            <person name="Argyridou E."/>
            <person name="Bellosta P."/>
            <person name="Betancourt A.J."/>
            <person name="Colinet H."/>
            <person name="Eric K."/>
            <person name="Glaser-Schmitt A."/>
            <person name="Grath S."/>
            <person name="Jelic M."/>
            <person name="Kankare M."/>
            <person name="Kozeretska I."/>
            <person name="Loeschcke V."/>
            <person name="Montchamp-Moreau C."/>
            <person name="Ometto L."/>
            <person name="Onder B.S."/>
            <person name="Orengo D.J."/>
            <person name="Parsch J."/>
            <person name="Pascual M."/>
            <person name="Patenkovic A."/>
            <person name="Puerma E."/>
            <person name="Ritchie M.G."/>
            <person name="Rota-Stabelli O."/>
            <person name="Schou M.F."/>
            <person name="Serga S.V."/>
            <person name="Stamenkovic-Radak M."/>
            <person name="Tanaskovic M."/>
            <person name="Veselinovic M.S."/>
            <person name="Vieira J."/>
            <person name="Vieira C.P."/>
            <person name="Kapun M."/>
            <person name="Flatt T."/>
            <person name="Gonzalez J."/>
            <person name="Staubach F."/>
            <person name="Obbard D.J."/>
        </authorList>
    </citation>
    <scope>NUCLEOTIDE SEQUENCE</scope>
    <source>
        <strain evidence="2">SRR3939042_Esparto_2012</strain>
    </source>
</reference>
<evidence type="ECO:0000256" key="1">
    <source>
        <dbReference type="SAM" id="MobiDB-lite"/>
    </source>
</evidence>
<feature type="compositionally biased region" description="Acidic residues" evidence="1">
    <location>
        <begin position="601"/>
        <end position="623"/>
    </location>
</feature>
<feature type="region of interest" description="Disordered" evidence="1">
    <location>
        <begin position="130"/>
        <end position="215"/>
    </location>
</feature>
<dbReference type="RefSeq" id="YP_009551764.1">
    <property type="nucleotide sequence ID" value="NC_040536.1"/>
</dbReference>
<feature type="compositionally biased region" description="Basic and acidic residues" evidence="1">
    <location>
        <begin position="156"/>
        <end position="166"/>
    </location>
</feature>
<feature type="compositionally biased region" description="Basic and acidic residues" evidence="1">
    <location>
        <begin position="556"/>
        <end position="567"/>
    </location>
</feature>
<feature type="region of interest" description="Disordered" evidence="1">
    <location>
        <begin position="252"/>
        <end position="277"/>
    </location>
</feature>
<dbReference type="Proteomes" id="UP000290737">
    <property type="component" value="Genome"/>
</dbReference>
<feature type="region of interest" description="Disordered" evidence="1">
    <location>
        <begin position="547"/>
        <end position="623"/>
    </location>
</feature>
<accession>A0A2I7G2U3</accession>
<feature type="compositionally biased region" description="Basic and acidic residues" evidence="1">
    <location>
        <begin position="130"/>
        <end position="142"/>
    </location>
</feature>
<evidence type="ECO:0000313" key="3">
    <source>
        <dbReference type="Proteomes" id="UP000290737"/>
    </source>
</evidence>
<dbReference type="GeneID" id="41701776"/>
<dbReference type="KEGG" id="vg:41701776"/>
<proteinExistence type="predicted"/>
<feature type="compositionally biased region" description="Polar residues" evidence="1">
    <location>
        <begin position="578"/>
        <end position="593"/>
    </location>
</feature>
<feature type="region of interest" description="Disordered" evidence="1">
    <location>
        <begin position="492"/>
        <end position="512"/>
    </location>
</feature>
<sequence length="707" mass="79962">MNSSEAFIKAALYQQCANSPILKHVDLDNADVETLRDLINKNNMLNLRKLPILMSKFVVQVSLRFIISKFPAISSHVRPDQIRICIEDDEMQYLLTKQSTMQPNIIIIVAKNIIVSMLGTSIEALANSFNEKDTSSTPEKSKIGNIRIVRESGTNDPEKQTEHEKPIVINTPKEFTSTFNTPRNSSISSDSDTSSSIRPFKPVKRLNSRRSSTQSLKHINDYHKSLILDATIEQIQNTETYNLQNVDDKMDNITTTNNNNDDGDDANDNIDVNGNNDDNDFDNNYNIHNITSTTNAIIHDDKTHTDEPIKTKTINTSVNSKVDDMMIVDNNNLIDNKSDNINNNVDENTYNDIDNANNITNNFNIEKSNNYTNSLQHTDSLINQLLNDVRESDTYIELLEQSPVNDNLTTLKKPTIIEDVIIKPAKSVTTDTFEDDINATPQQISENSQTQIEEYDEKIQSNNQKSTIISENKVNANNFASLIVNGFGGSNNNKTKSLKTKKNHETNNITTNDDSIKNKAITTNGLKKTTLKSKAKDFEELITIVDDDEDDDNSDDDKNTNSIDKTKNNINNTHDQKQNNTLEKSNINPKKYTNNNSIAIDDNDENIDDDIDADDDDEHDEDDDDIYINEFEDENGYNYTNGKNINLKKRTHSASSTNSIAELMKNGKKSKNLTKSSNNTQNPKNLVETEYNIYETDDFTIDDDEFI</sequence>
<dbReference type="OrthoDB" id="23425at10239"/>
<name>A0A2I7G2U3_9VIRU</name>
<organism evidence="2">
    <name type="scientific">Esparto virus</name>
    <dbReference type="NCBI Taxonomy" id="2072209"/>
    <lineage>
        <taxon>Viruses</taxon>
        <taxon>Viruses incertae sedis</taxon>
        <taxon>Naldaviricetes</taxon>
        <taxon>Lefavirales</taxon>
        <taxon>Nudiviridae</taxon>
        <taxon>Alphanudivirus</taxon>
        <taxon>Alphanudivirus tertidromelanogasteris</taxon>
    </lineage>
</organism>
<feature type="compositionally biased region" description="Low complexity" evidence="1">
    <location>
        <begin position="180"/>
        <end position="199"/>
    </location>
</feature>
<evidence type="ECO:0000313" key="2">
    <source>
        <dbReference type="EMBL" id="AUQ43950.1"/>
    </source>
</evidence>